<keyword evidence="1" id="KW-0472">Membrane</keyword>
<keyword evidence="1" id="KW-0812">Transmembrane</keyword>
<dbReference type="EMBL" id="CP059668">
    <property type="protein sequence ID" value="QRW23920.1"/>
    <property type="molecule type" value="Genomic_DNA"/>
</dbReference>
<name>A0A8H8P2A8_9AGAM</name>
<dbReference type="Proteomes" id="UP000650533">
    <property type="component" value="Chromosome 11"/>
</dbReference>
<organism evidence="2 3">
    <name type="scientific">Rhizoctonia solani</name>
    <dbReference type="NCBI Taxonomy" id="456999"/>
    <lineage>
        <taxon>Eukaryota</taxon>
        <taxon>Fungi</taxon>
        <taxon>Dikarya</taxon>
        <taxon>Basidiomycota</taxon>
        <taxon>Agaricomycotina</taxon>
        <taxon>Agaricomycetes</taxon>
        <taxon>Cantharellales</taxon>
        <taxon>Ceratobasidiaceae</taxon>
        <taxon>Rhizoctonia</taxon>
    </lineage>
</organism>
<dbReference type="RefSeq" id="XP_043184157.1">
    <property type="nucleotide sequence ID" value="XM_043330060.1"/>
</dbReference>
<feature type="transmembrane region" description="Helical" evidence="1">
    <location>
        <begin position="227"/>
        <end position="250"/>
    </location>
</feature>
<evidence type="ECO:0000313" key="2">
    <source>
        <dbReference type="EMBL" id="QRW23920.1"/>
    </source>
</evidence>
<sequence>MGQYVRIAVNFPLGTLHLVTILAVLNARSRETPDLPVFEEYEFGAAGYKAELNNGMSKVNIEGSLRIGNPSIKIPPRILRREPAITVLVQQETHIIGISETNSDDRNSTLRHHEDSDDTEFHDKIRIDANGNRAFGSVVALLKDTFTPLVTRLGNTKHLSFLVGHFLPTRASALYFSTTTAMVFNLNLTFGAAYVGVILAAFVYGIATLQAYTYWLERRRDSTLQRFYVMLLWSLDTFKLICICHMEYFYGIKNHGNPSALARSTW</sequence>
<evidence type="ECO:0000256" key="1">
    <source>
        <dbReference type="SAM" id="Phobius"/>
    </source>
</evidence>
<gene>
    <name evidence="2" type="ORF">RhiXN_10244</name>
</gene>
<feature type="transmembrane region" description="Helical" evidence="1">
    <location>
        <begin position="7"/>
        <end position="27"/>
    </location>
</feature>
<accession>A0A8H8P2A8</accession>
<reference evidence="2" key="1">
    <citation type="submission" date="2020-05" db="EMBL/GenBank/DDBJ databases">
        <title>Evolutionary and genomic comparisons of hybrid uninucleate and nonhybrid Rhizoctonia fungi.</title>
        <authorList>
            <person name="Li C."/>
            <person name="Chen X."/>
        </authorList>
    </citation>
    <scope>NUCLEOTIDE SEQUENCE</scope>
    <source>
        <strain evidence="2">AG-1 IA</strain>
    </source>
</reference>
<dbReference type="GeneID" id="67032523"/>
<keyword evidence="1" id="KW-1133">Transmembrane helix</keyword>
<protein>
    <submittedName>
        <fullName evidence="2">Uncharacterized protein</fullName>
    </submittedName>
</protein>
<evidence type="ECO:0000313" key="3">
    <source>
        <dbReference type="Proteomes" id="UP000650533"/>
    </source>
</evidence>
<feature type="transmembrane region" description="Helical" evidence="1">
    <location>
        <begin position="192"/>
        <end position="215"/>
    </location>
</feature>
<dbReference type="KEGG" id="rsx:RhiXN_10244"/>
<dbReference type="AlphaFoldDB" id="A0A8H8P2A8"/>
<proteinExistence type="predicted"/>